<dbReference type="EMBL" id="JACEIK010012140">
    <property type="protein sequence ID" value="MCE3216048.1"/>
    <property type="molecule type" value="Genomic_DNA"/>
</dbReference>
<reference evidence="2 3" key="1">
    <citation type="journal article" date="2021" name="BMC Genomics">
        <title>Datura genome reveals duplications of psychoactive alkaloid biosynthetic genes and high mutation rate following tissue culture.</title>
        <authorList>
            <person name="Rajewski A."/>
            <person name="Carter-House D."/>
            <person name="Stajich J."/>
            <person name="Litt A."/>
        </authorList>
    </citation>
    <scope>NUCLEOTIDE SEQUENCE [LARGE SCALE GENOMIC DNA]</scope>
    <source>
        <strain evidence="2">AR-01</strain>
    </source>
</reference>
<name>A0ABS8WVH0_DATST</name>
<feature type="region of interest" description="Disordered" evidence="1">
    <location>
        <begin position="48"/>
        <end position="71"/>
    </location>
</feature>
<gene>
    <name evidence="2" type="ORF">HAX54_004611</name>
</gene>
<organism evidence="2 3">
    <name type="scientific">Datura stramonium</name>
    <name type="common">Jimsonweed</name>
    <name type="synonym">Common thornapple</name>
    <dbReference type="NCBI Taxonomy" id="4076"/>
    <lineage>
        <taxon>Eukaryota</taxon>
        <taxon>Viridiplantae</taxon>
        <taxon>Streptophyta</taxon>
        <taxon>Embryophyta</taxon>
        <taxon>Tracheophyta</taxon>
        <taxon>Spermatophyta</taxon>
        <taxon>Magnoliopsida</taxon>
        <taxon>eudicotyledons</taxon>
        <taxon>Gunneridae</taxon>
        <taxon>Pentapetalae</taxon>
        <taxon>asterids</taxon>
        <taxon>lamiids</taxon>
        <taxon>Solanales</taxon>
        <taxon>Solanaceae</taxon>
        <taxon>Solanoideae</taxon>
        <taxon>Datureae</taxon>
        <taxon>Datura</taxon>
    </lineage>
</organism>
<comment type="caution">
    <text evidence="2">The sequence shown here is derived from an EMBL/GenBank/DDBJ whole genome shotgun (WGS) entry which is preliminary data.</text>
</comment>
<dbReference type="Proteomes" id="UP000823775">
    <property type="component" value="Unassembled WGS sequence"/>
</dbReference>
<feature type="region of interest" description="Disordered" evidence="1">
    <location>
        <begin position="1"/>
        <end position="28"/>
    </location>
</feature>
<keyword evidence="3" id="KW-1185">Reference proteome</keyword>
<sequence>MPAPQGSGSSVTAPTVPRRAIATPRAPGGTFLLTWENFTNIAVKVEREDKQHIRDGEPQSRTDETKTTVQELQDKRLSVNDTGLEQPRWQNAKGDVDETNEDALEEEIDPYIPPEEATKII</sequence>
<feature type="compositionally biased region" description="Polar residues" evidence="1">
    <location>
        <begin position="1"/>
        <end position="13"/>
    </location>
</feature>
<proteinExistence type="predicted"/>
<evidence type="ECO:0000313" key="2">
    <source>
        <dbReference type="EMBL" id="MCE3216048.1"/>
    </source>
</evidence>
<evidence type="ECO:0000256" key="1">
    <source>
        <dbReference type="SAM" id="MobiDB-lite"/>
    </source>
</evidence>
<protein>
    <submittedName>
        <fullName evidence="2">Uncharacterized protein</fullName>
    </submittedName>
</protein>
<evidence type="ECO:0000313" key="3">
    <source>
        <dbReference type="Proteomes" id="UP000823775"/>
    </source>
</evidence>
<accession>A0ABS8WVH0</accession>